<dbReference type="RefSeq" id="WP_039359462.1">
    <property type="nucleotide sequence ID" value="NZ_JSAN01000096.1"/>
</dbReference>
<dbReference type="GO" id="GO:0006754">
    <property type="term" value="P:ATP biosynthetic process"/>
    <property type="evidence" value="ECO:0007669"/>
    <property type="project" value="TreeGrafter"/>
</dbReference>
<gene>
    <name evidence="8" type="primary">nudT2</name>
    <name evidence="8" type="ORF">DB44_DX00030</name>
</gene>
<dbReference type="Proteomes" id="UP000031465">
    <property type="component" value="Unassembled WGS sequence"/>
</dbReference>
<dbReference type="InterPro" id="IPR020084">
    <property type="entry name" value="NUDIX_hydrolase_CS"/>
</dbReference>
<evidence type="ECO:0000313" key="9">
    <source>
        <dbReference type="Proteomes" id="UP000031465"/>
    </source>
</evidence>
<dbReference type="PANTHER" id="PTHR21340:SF0">
    <property type="entry name" value="BIS(5'-NUCLEOSYL)-TETRAPHOSPHATASE [ASYMMETRICAL]"/>
    <property type="match status" value="1"/>
</dbReference>
<comment type="similarity">
    <text evidence="1 6">Belongs to the Nudix hydrolase family.</text>
</comment>
<dbReference type="InterPro" id="IPR020476">
    <property type="entry name" value="Nudix_hydrolase"/>
</dbReference>
<evidence type="ECO:0000256" key="5">
    <source>
        <dbReference type="ARBA" id="ARBA00032644"/>
    </source>
</evidence>
<dbReference type="InterPro" id="IPR003565">
    <property type="entry name" value="Tetra_PHTase"/>
</dbReference>
<dbReference type="PATRIC" id="fig|362787.3.peg.1516"/>
<keyword evidence="4 6" id="KW-0378">Hydrolase</keyword>
<dbReference type="InterPro" id="IPR000086">
    <property type="entry name" value="NUDIX_hydrolase_dom"/>
</dbReference>
<dbReference type="InterPro" id="IPR015797">
    <property type="entry name" value="NUDIX_hydrolase-like_dom_sf"/>
</dbReference>
<dbReference type="PANTHER" id="PTHR21340">
    <property type="entry name" value="DIADENOSINE 5,5-P1,P4-TETRAPHOSPHATE PYROPHOSPHOHYDROLASE MUTT"/>
    <property type="match status" value="1"/>
</dbReference>
<dbReference type="AlphaFoldDB" id="A0A0C1JIX1"/>
<organism evidence="8 9">
    <name type="scientific">Candidatus Protochlamydia amoebophila</name>
    <dbReference type="NCBI Taxonomy" id="362787"/>
    <lineage>
        <taxon>Bacteria</taxon>
        <taxon>Pseudomonadati</taxon>
        <taxon>Chlamydiota</taxon>
        <taxon>Chlamydiia</taxon>
        <taxon>Parachlamydiales</taxon>
        <taxon>Parachlamydiaceae</taxon>
        <taxon>Candidatus Protochlamydia</taxon>
    </lineage>
</organism>
<protein>
    <recommendedName>
        <fullName evidence="2">Bis(5'-nucleosyl)-tetraphosphatase [asymmetrical]</fullName>
    </recommendedName>
    <alternativeName>
        <fullName evidence="5">Diadenosine 5',5'''-P1,P4-tetraphosphate asymmetrical hydrolase</fullName>
    </alternativeName>
</protein>
<dbReference type="InterPro" id="IPR051325">
    <property type="entry name" value="Nudix_hydrolase_domain"/>
</dbReference>
<dbReference type="Pfam" id="PF00293">
    <property type="entry name" value="NUDIX"/>
    <property type="match status" value="1"/>
</dbReference>
<dbReference type="GO" id="GO:0000166">
    <property type="term" value="F:nucleotide binding"/>
    <property type="evidence" value="ECO:0007669"/>
    <property type="project" value="UniProtKB-KW"/>
</dbReference>
<keyword evidence="3" id="KW-0547">Nucleotide-binding</keyword>
<evidence type="ECO:0000256" key="6">
    <source>
        <dbReference type="RuleBase" id="RU003476"/>
    </source>
</evidence>
<feature type="domain" description="Nudix hydrolase" evidence="7">
    <location>
        <begin position="4"/>
        <end position="136"/>
    </location>
</feature>
<sequence>MPLKKDYSYGIIPIQRKEDKWYVLLIQQQAGHWSFPKGHADANESPKQAAERELFEETGLKITSYLSEEVFLEHYIFTFNKQRIDKTVAYFAALVEGEVVIQWSEIRSSQWILLSEACEKISFPEGKKLCHSVLKLLNLD</sequence>
<dbReference type="PRINTS" id="PR00502">
    <property type="entry name" value="NUDIXFAMILY"/>
</dbReference>
<dbReference type="PROSITE" id="PS51462">
    <property type="entry name" value="NUDIX"/>
    <property type="match status" value="1"/>
</dbReference>
<dbReference type="GO" id="GO:0004081">
    <property type="term" value="F:bis(5'-nucleosyl)-tetraphosphatase (asymmetrical) activity"/>
    <property type="evidence" value="ECO:0007669"/>
    <property type="project" value="TreeGrafter"/>
</dbReference>
<dbReference type="EMBL" id="JSAN01000096">
    <property type="protein sequence ID" value="KIC71330.1"/>
    <property type="molecule type" value="Genomic_DNA"/>
</dbReference>
<dbReference type="Gene3D" id="3.90.79.10">
    <property type="entry name" value="Nucleoside Triphosphate Pyrophosphohydrolase"/>
    <property type="match status" value="1"/>
</dbReference>
<dbReference type="SUPFAM" id="SSF55811">
    <property type="entry name" value="Nudix"/>
    <property type="match status" value="1"/>
</dbReference>
<accession>A0A0C1JIX1</accession>
<dbReference type="CDD" id="cd03428">
    <property type="entry name" value="NUDIX_Ap4A_Nudt2"/>
    <property type="match status" value="1"/>
</dbReference>
<evidence type="ECO:0000256" key="1">
    <source>
        <dbReference type="ARBA" id="ARBA00005582"/>
    </source>
</evidence>
<dbReference type="GO" id="GO:0006167">
    <property type="term" value="P:AMP biosynthetic process"/>
    <property type="evidence" value="ECO:0007669"/>
    <property type="project" value="TreeGrafter"/>
</dbReference>
<name>A0A0C1JIX1_9BACT</name>
<evidence type="ECO:0000256" key="2">
    <source>
        <dbReference type="ARBA" id="ARBA00018911"/>
    </source>
</evidence>
<proteinExistence type="inferred from homology"/>
<reference evidence="8 9" key="1">
    <citation type="journal article" date="2014" name="Mol. Biol. Evol.">
        <title>Massive expansion of Ubiquitination-related gene families within the Chlamydiae.</title>
        <authorList>
            <person name="Domman D."/>
            <person name="Collingro A."/>
            <person name="Lagkouvardos I."/>
            <person name="Gehre L."/>
            <person name="Weinmaier T."/>
            <person name="Rattei T."/>
            <person name="Subtil A."/>
            <person name="Horn M."/>
        </authorList>
    </citation>
    <scope>NUCLEOTIDE SEQUENCE [LARGE SCALE GENOMIC DNA]</scope>
    <source>
        <strain evidence="8 9">EI2</strain>
    </source>
</reference>
<evidence type="ECO:0000256" key="4">
    <source>
        <dbReference type="ARBA" id="ARBA00022801"/>
    </source>
</evidence>
<dbReference type="PROSITE" id="PS00893">
    <property type="entry name" value="NUDIX_BOX"/>
    <property type="match status" value="1"/>
</dbReference>
<evidence type="ECO:0000313" key="8">
    <source>
        <dbReference type="EMBL" id="KIC71330.1"/>
    </source>
</evidence>
<evidence type="ECO:0000259" key="7">
    <source>
        <dbReference type="PROSITE" id="PS51462"/>
    </source>
</evidence>
<evidence type="ECO:0000256" key="3">
    <source>
        <dbReference type="ARBA" id="ARBA00022741"/>
    </source>
</evidence>
<comment type="caution">
    <text evidence="8">The sequence shown here is derived from an EMBL/GenBank/DDBJ whole genome shotgun (WGS) entry which is preliminary data.</text>
</comment>